<protein>
    <submittedName>
        <fullName evidence="2">Uncharacterized protein</fullName>
    </submittedName>
</protein>
<sequence>MVGPDGKSDLWRLKRPARRASWSRFKEQRRHLKWVDGLGAASEWVEGVAASKIADFAAEADADDADVLSRYEAVKRVALLARLVHTAQARARDDLAQMLCKRMAGNLKNARLKLEEIREQQRAMSERLIGTYRTVLGASPRDVDTLETGS</sequence>
<evidence type="ECO:0000313" key="2">
    <source>
        <dbReference type="EMBL" id="SEG91989.1"/>
    </source>
</evidence>
<proteinExistence type="predicted"/>
<keyword evidence="1" id="KW-0175">Coiled coil</keyword>
<gene>
    <name evidence="2" type="ORF">SAMN04489712_13160</name>
</gene>
<evidence type="ECO:0000313" key="3">
    <source>
        <dbReference type="Proteomes" id="UP000236723"/>
    </source>
</evidence>
<dbReference type="RefSeq" id="WP_146087656.1">
    <property type="nucleotide sequence ID" value="NZ_FNVO01000031.1"/>
</dbReference>
<accession>A0A1H6E3Y6</accession>
<dbReference type="AlphaFoldDB" id="A0A1H6E3Y6"/>
<dbReference type="EMBL" id="FNVO01000031">
    <property type="protein sequence ID" value="SEG91989.1"/>
    <property type="molecule type" value="Genomic_DNA"/>
</dbReference>
<name>A0A1H6E3Y6_9ACTN</name>
<keyword evidence="3" id="KW-1185">Reference proteome</keyword>
<organism evidence="2 3">
    <name type="scientific">Thermomonospora echinospora</name>
    <dbReference type="NCBI Taxonomy" id="1992"/>
    <lineage>
        <taxon>Bacteria</taxon>
        <taxon>Bacillati</taxon>
        <taxon>Actinomycetota</taxon>
        <taxon>Actinomycetes</taxon>
        <taxon>Streptosporangiales</taxon>
        <taxon>Thermomonosporaceae</taxon>
        <taxon>Thermomonospora</taxon>
    </lineage>
</organism>
<feature type="coiled-coil region" evidence="1">
    <location>
        <begin position="100"/>
        <end position="127"/>
    </location>
</feature>
<dbReference type="OrthoDB" id="3698941at2"/>
<reference evidence="3" key="1">
    <citation type="submission" date="2016-10" db="EMBL/GenBank/DDBJ databases">
        <authorList>
            <person name="Varghese N."/>
            <person name="Submissions S."/>
        </authorList>
    </citation>
    <scope>NUCLEOTIDE SEQUENCE [LARGE SCALE GENOMIC DNA]</scope>
    <source>
        <strain evidence="3">DSM 43163</strain>
    </source>
</reference>
<evidence type="ECO:0000256" key="1">
    <source>
        <dbReference type="SAM" id="Coils"/>
    </source>
</evidence>
<dbReference type="Proteomes" id="UP000236723">
    <property type="component" value="Unassembled WGS sequence"/>
</dbReference>